<organism evidence="1 2">
    <name type="scientific">Campylobacter jejuni</name>
    <dbReference type="NCBI Taxonomy" id="197"/>
    <lineage>
        <taxon>Bacteria</taxon>
        <taxon>Pseudomonadati</taxon>
        <taxon>Campylobacterota</taxon>
        <taxon>Epsilonproteobacteria</taxon>
        <taxon>Campylobacterales</taxon>
        <taxon>Campylobacteraceae</taxon>
        <taxon>Campylobacter</taxon>
    </lineage>
</organism>
<dbReference type="EMBL" id="PRCE01000039">
    <property type="protein sequence ID" value="RTJ98100.1"/>
    <property type="molecule type" value="Genomic_DNA"/>
</dbReference>
<evidence type="ECO:0000313" key="2">
    <source>
        <dbReference type="Proteomes" id="UP000286791"/>
    </source>
</evidence>
<protein>
    <submittedName>
        <fullName evidence="1">Uncharacterized protein</fullName>
    </submittedName>
</protein>
<dbReference type="RefSeq" id="WP_126215204.1">
    <property type="nucleotide sequence ID" value="NZ_PQZO01000024.1"/>
</dbReference>
<dbReference type="Proteomes" id="UP000286791">
    <property type="component" value="Unassembled WGS sequence"/>
</dbReference>
<name>A0A431EKX3_CAMJU</name>
<reference evidence="1 2" key="1">
    <citation type="journal article" date="2019" name="Appl. Environ. Microbiol.">
        <title>Population genetics and characterization of Campylobacter jejuni isolates in western jackdaws and game birds in Finland.</title>
        <authorList>
            <person name="Kovanen S."/>
            <person name="Rossi M."/>
            <person name="Pohja-Mykra M."/>
            <person name="Nieminen T."/>
            <person name="Raunio-Saarnisto M."/>
            <person name="Sauvala M."/>
            <person name="Fredriksson-Ahomaa M."/>
            <person name="Hanninen M.L."/>
            <person name="Kivisto R."/>
        </authorList>
    </citation>
    <scope>NUCLEOTIDE SEQUENCE [LARGE SCALE GENOMIC DNA]</scope>
    <source>
        <strain evidence="1 2">CB304</strain>
    </source>
</reference>
<dbReference type="AlphaFoldDB" id="A0A431EKX3"/>
<gene>
    <name evidence="1" type="ORF">C3H48_05585</name>
</gene>
<comment type="caution">
    <text evidence="1">The sequence shown here is derived from an EMBL/GenBank/DDBJ whole genome shotgun (WGS) entry which is preliminary data.</text>
</comment>
<evidence type="ECO:0000313" key="1">
    <source>
        <dbReference type="EMBL" id="RTJ98100.1"/>
    </source>
</evidence>
<proteinExistence type="predicted"/>
<sequence length="120" mass="13632">MSLILGASPLIIKENKEYSNMKIINASIGHEIQPINGINFFKIKLTLTQSWSHKSDYISIFLRNKRNNTNIHTFYGGLSGNAGNVYEFEISSSDILLILSSSKNGYLDNSFKFQITQYFN</sequence>
<accession>A0A431EKX3</accession>